<dbReference type="InterPro" id="IPR036020">
    <property type="entry name" value="WW_dom_sf"/>
</dbReference>
<organism evidence="12 13">
    <name type="scientific">Actinia tenebrosa</name>
    <name type="common">Australian red waratah sea anemone</name>
    <dbReference type="NCBI Taxonomy" id="6105"/>
    <lineage>
        <taxon>Eukaryota</taxon>
        <taxon>Metazoa</taxon>
        <taxon>Cnidaria</taxon>
        <taxon>Anthozoa</taxon>
        <taxon>Hexacorallia</taxon>
        <taxon>Actiniaria</taxon>
        <taxon>Actiniidae</taxon>
        <taxon>Actinia</taxon>
    </lineage>
</organism>
<keyword evidence="12" id="KW-1185">Reference proteome</keyword>
<dbReference type="GO" id="GO:0016491">
    <property type="term" value="F:oxidoreductase activity"/>
    <property type="evidence" value="ECO:0007669"/>
    <property type="project" value="UniProtKB-KW"/>
</dbReference>
<dbReference type="GO" id="GO:0006915">
    <property type="term" value="P:apoptotic process"/>
    <property type="evidence" value="ECO:0007669"/>
    <property type="project" value="UniProtKB-KW"/>
</dbReference>
<dbReference type="Gene3D" id="3.40.50.720">
    <property type="entry name" value="NAD(P)-binding Rossmann-like Domain"/>
    <property type="match status" value="1"/>
</dbReference>
<feature type="domain" description="WW" evidence="11">
    <location>
        <begin position="10"/>
        <end position="43"/>
    </location>
</feature>
<dbReference type="RefSeq" id="XP_031564075.1">
    <property type="nucleotide sequence ID" value="XM_031708215.1"/>
</dbReference>
<evidence type="ECO:0000256" key="3">
    <source>
        <dbReference type="ARBA" id="ARBA00006484"/>
    </source>
</evidence>
<comment type="subcellular location">
    <subcellularLocation>
        <location evidence="2">Golgi apparatus</location>
    </subcellularLocation>
    <subcellularLocation>
        <location evidence="1">Lysosome</location>
    </subcellularLocation>
</comment>
<reference evidence="13" key="1">
    <citation type="submission" date="2025-08" db="UniProtKB">
        <authorList>
            <consortium name="RefSeq"/>
        </authorList>
    </citation>
    <scope>IDENTIFICATION</scope>
    <source>
        <tissue evidence="13">Tentacle</tissue>
    </source>
</reference>
<dbReference type="InParanoid" id="A0A6P8IE80"/>
<protein>
    <recommendedName>
        <fullName evidence="4">WW domain-containing oxidoreductase</fullName>
    </recommendedName>
</protein>
<dbReference type="PANTHER" id="PTHR24320">
    <property type="entry name" value="RETINOL DEHYDROGENASE"/>
    <property type="match status" value="1"/>
</dbReference>
<evidence type="ECO:0000313" key="12">
    <source>
        <dbReference type="Proteomes" id="UP000515163"/>
    </source>
</evidence>
<dbReference type="GeneID" id="116299544"/>
<keyword evidence="6" id="KW-0053">Apoptosis</keyword>
<keyword evidence="5" id="KW-0879">Wnt signaling pathway</keyword>
<keyword evidence="10" id="KW-0458">Lysosome</keyword>
<keyword evidence="7" id="KW-0521">NADP</keyword>
<dbReference type="FunFam" id="3.40.50.720:FF:000353">
    <property type="entry name" value="WW domain-containing oxidoreductase"/>
    <property type="match status" value="1"/>
</dbReference>
<dbReference type="InterPro" id="IPR036291">
    <property type="entry name" value="NAD(P)-bd_dom_sf"/>
</dbReference>
<accession>A0A6P8IE80</accession>
<keyword evidence="9" id="KW-0333">Golgi apparatus</keyword>
<dbReference type="KEGG" id="aten:116299544"/>
<dbReference type="GO" id="GO:0016055">
    <property type="term" value="P:Wnt signaling pathway"/>
    <property type="evidence" value="ECO:0007669"/>
    <property type="project" value="UniProtKB-KW"/>
</dbReference>
<evidence type="ECO:0000256" key="10">
    <source>
        <dbReference type="ARBA" id="ARBA00023228"/>
    </source>
</evidence>
<sequence length="394" mass="44302">MSSVSVPVSSDLPAEWEMRTTINGRVYFANHLLKTTQWQHPVTGKHIINKTDLPHEWREPEHNVKNDNTMFGMTYRFSESSTAMHVLKGTNLKGHVVVITGANSGIGFESAKALACHGAHVIMACRNMVKAQDSSTIVKNECQCKGIEAKVDTMHLDLASFKSVRLFAENYKSRKLPLHVLICNAAVLGGSWQLTEDHIERTFAINYLGHFLLIQLLQDLMVSSSPARIVMVSSESHRFQDFDYSSKLCLSNVPLPKDKYWSILAYNQSKLCILLLSMELNRRFHHFGVTSNAVHPGNLIYSSLCQTSWWYWVFFLIAKPFNKNPSQGAATVVYCAADPELEGVGGLYLNNCRQCTPSAEAMDQDKAKTLWDKSIRMIQRSDGLINTSNDILDI</sequence>
<dbReference type="PANTHER" id="PTHR24320:SF282">
    <property type="entry name" value="WW DOMAIN-CONTAINING OXIDOREDUCTASE"/>
    <property type="match status" value="1"/>
</dbReference>
<dbReference type="PROSITE" id="PS01159">
    <property type="entry name" value="WW_DOMAIN_1"/>
    <property type="match status" value="1"/>
</dbReference>
<evidence type="ECO:0000256" key="6">
    <source>
        <dbReference type="ARBA" id="ARBA00022703"/>
    </source>
</evidence>
<dbReference type="Gene3D" id="2.20.70.10">
    <property type="match status" value="1"/>
</dbReference>
<dbReference type="Pfam" id="PF00397">
    <property type="entry name" value="WW"/>
    <property type="match status" value="1"/>
</dbReference>
<evidence type="ECO:0000256" key="2">
    <source>
        <dbReference type="ARBA" id="ARBA00004555"/>
    </source>
</evidence>
<evidence type="ECO:0000256" key="4">
    <source>
        <dbReference type="ARBA" id="ARBA00016094"/>
    </source>
</evidence>
<comment type="similarity">
    <text evidence="3">Belongs to the short-chain dehydrogenases/reductases (SDR) family.</text>
</comment>
<dbReference type="SUPFAM" id="SSF51045">
    <property type="entry name" value="WW domain"/>
    <property type="match status" value="1"/>
</dbReference>
<evidence type="ECO:0000256" key="7">
    <source>
        <dbReference type="ARBA" id="ARBA00022857"/>
    </source>
</evidence>
<dbReference type="FunCoup" id="A0A6P8IE80">
    <property type="interactions" value="1202"/>
</dbReference>
<gene>
    <name evidence="13" type="primary">LOC116299544</name>
</gene>
<name>A0A6P8IE80_ACTTE</name>
<evidence type="ECO:0000259" key="11">
    <source>
        <dbReference type="PROSITE" id="PS50020"/>
    </source>
</evidence>
<dbReference type="GO" id="GO:0005764">
    <property type="term" value="C:lysosome"/>
    <property type="evidence" value="ECO:0007669"/>
    <property type="project" value="UniProtKB-SubCell"/>
</dbReference>
<dbReference type="PRINTS" id="PR00081">
    <property type="entry name" value="GDHRDH"/>
</dbReference>
<dbReference type="SUPFAM" id="SSF51735">
    <property type="entry name" value="NAD(P)-binding Rossmann-fold domains"/>
    <property type="match status" value="1"/>
</dbReference>
<dbReference type="InterPro" id="IPR001202">
    <property type="entry name" value="WW_dom"/>
</dbReference>
<dbReference type="OrthoDB" id="9989144at2759"/>
<evidence type="ECO:0000256" key="5">
    <source>
        <dbReference type="ARBA" id="ARBA00022687"/>
    </source>
</evidence>
<dbReference type="GO" id="GO:0005794">
    <property type="term" value="C:Golgi apparatus"/>
    <property type="evidence" value="ECO:0007669"/>
    <property type="project" value="UniProtKB-SubCell"/>
</dbReference>
<dbReference type="PROSITE" id="PS50020">
    <property type="entry name" value="WW_DOMAIN_2"/>
    <property type="match status" value="1"/>
</dbReference>
<evidence type="ECO:0000256" key="1">
    <source>
        <dbReference type="ARBA" id="ARBA00004371"/>
    </source>
</evidence>
<evidence type="ECO:0000256" key="9">
    <source>
        <dbReference type="ARBA" id="ARBA00023034"/>
    </source>
</evidence>
<dbReference type="Pfam" id="PF00106">
    <property type="entry name" value="adh_short"/>
    <property type="match status" value="1"/>
</dbReference>
<proteinExistence type="inferred from homology"/>
<dbReference type="SMART" id="SM00456">
    <property type="entry name" value="WW"/>
    <property type="match status" value="1"/>
</dbReference>
<keyword evidence="8" id="KW-0560">Oxidoreductase</keyword>
<dbReference type="Proteomes" id="UP000515163">
    <property type="component" value="Unplaced"/>
</dbReference>
<dbReference type="InterPro" id="IPR002347">
    <property type="entry name" value="SDR_fam"/>
</dbReference>
<evidence type="ECO:0000256" key="8">
    <source>
        <dbReference type="ARBA" id="ARBA00023002"/>
    </source>
</evidence>
<evidence type="ECO:0000313" key="13">
    <source>
        <dbReference type="RefSeq" id="XP_031564075.1"/>
    </source>
</evidence>
<dbReference type="CDD" id="cd00201">
    <property type="entry name" value="WW"/>
    <property type="match status" value="1"/>
</dbReference>
<dbReference type="AlphaFoldDB" id="A0A6P8IE80"/>